<dbReference type="EMBL" id="BMIA01000001">
    <property type="protein sequence ID" value="GGH26693.1"/>
    <property type="molecule type" value="Genomic_DNA"/>
</dbReference>
<sequence length="87" mass="9646">MQNARMKSDSGISPLGLANEIINRDFFQFINRRPSCPTPAIGLAELCNTYGGTRRLGEKIELAVAIVFAQGLLNKSVLETKFKNYNL</sequence>
<reference evidence="2" key="1">
    <citation type="journal article" date="2019" name="Int. J. Syst. Evol. Microbiol.">
        <title>The Global Catalogue of Microorganisms (GCM) 10K type strain sequencing project: providing services to taxonomists for standard genome sequencing and annotation.</title>
        <authorList>
            <consortium name="The Broad Institute Genomics Platform"/>
            <consortium name="The Broad Institute Genome Sequencing Center for Infectious Disease"/>
            <person name="Wu L."/>
            <person name="Ma J."/>
        </authorList>
    </citation>
    <scope>NUCLEOTIDE SEQUENCE [LARGE SCALE GENOMIC DNA]</scope>
    <source>
        <strain evidence="2">CGMCC 1.15288</strain>
    </source>
</reference>
<proteinExistence type="predicted"/>
<organism evidence="1 2">
    <name type="scientific">Dyadobacter endophyticus</name>
    <dbReference type="NCBI Taxonomy" id="1749036"/>
    <lineage>
        <taxon>Bacteria</taxon>
        <taxon>Pseudomonadati</taxon>
        <taxon>Bacteroidota</taxon>
        <taxon>Cytophagia</taxon>
        <taxon>Cytophagales</taxon>
        <taxon>Spirosomataceae</taxon>
        <taxon>Dyadobacter</taxon>
    </lineage>
</organism>
<gene>
    <name evidence="1" type="ORF">GCM10007423_11880</name>
</gene>
<name>A0ABQ1YJ89_9BACT</name>
<keyword evidence="2" id="KW-1185">Reference proteome</keyword>
<accession>A0ABQ1YJ89</accession>
<protein>
    <submittedName>
        <fullName evidence="1">Uncharacterized protein</fullName>
    </submittedName>
</protein>
<evidence type="ECO:0000313" key="1">
    <source>
        <dbReference type="EMBL" id="GGH26693.1"/>
    </source>
</evidence>
<evidence type="ECO:0000313" key="2">
    <source>
        <dbReference type="Proteomes" id="UP000600214"/>
    </source>
</evidence>
<comment type="caution">
    <text evidence="1">The sequence shown here is derived from an EMBL/GenBank/DDBJ whole genome shotgun (WGS) entry which is preliminary data.</text>
</comment>
<dbReference type="Proteomes" id="UP000600214">
    <property type="component" value="Unassembled WGS sequence"/>
</dbReference>